<feature type="transmembrane region" description="Helical" evidence="7">
    <location>
        <begin position="200"/>
        <end position="220"/>
    </location>
</feature>
<proteinExistence type="inferred from homology"/>
<dbReference type="PANTHER" id="PTHR33406:SF11">
    <property type="entry name" value="MEMBRANE PROTEIN SCO6666-RELATED"/>
    <property type="match status" value="1"/>
</dbReference>
<name>A0A7W7VGI4_9PSEU</name>
<keyword evidence="10" id="KW-1185">Reference proteome</keyword>
<dbReference type="EMBL" id="JACHJQ010000006">
    <property type="protein sequence ID" value="MBB4909447.1"/>
    <property type="molecule type" value="Genomic_DNA"/>
</dbReference>
<dbReference type="PANTHER" id="PTHR33406">
    <property type="entry name" value="MEMBRANE PROTEIN MJ1562-RELATED"/>
    <property type="match status" value="1"/>
</dbReference>
<dbReference type="AlphaFoldDB" id="A0A7W7VGI4"/>
<feature type="transmembrane region" description="Helical" evidence="7">
    <location>
        <begin position="277"/>
        <end position="298"/>
    </location>
</feature>
<feature type="transmembrane region" description="Helical" evidence="7">
    <location>
        <begin position="595"/>
        <end position="618"/>
    </location>
</feature>
<accession>A0A7W7VGI4</accession>
<evidence type="ECO:0000313" key="9">
    <source>
        <dbReference type="EMBL" id="MBB4909447.1"/>
    </source>
</evidence>
<evidence type="ECO:0000256" key="7">
    <source>
        <dbReference type="SAM" id="Phobius"/>
    </source>
</evidence>
<keyword evidence="4 7" id="KW-0812">Transmembrane</keyword>
<feature type="domain" description="SSD" evidence="8">
    <location>
        <begin position="236"/>
        <end position="327"/>
    </location>
</feature>
<evidence type="ECO:0000256" key="2">
    <source>
        <dbReference type="ARBA" id="ARBA00010157"/>
    </source>
</evidence>
<dbReference type="Proteomes" id="UP000520767">
    <property type="component" value="Unassembled WGS sequence"/>
</dbReference>
<reference evidence="9 10" key="1">
    <citation type="submission" date="2020-08" db="EMBL/GenBank/DDBJ databases">
        <title>Genomic Encyclopedia of Type Strains, Phase III (KMG-III): the genomes of soil and plant-associated and newly described type strains.</title>
        <authorList>
            <person name="Whitman W."/>
        </authorList>
    </citation>
    <scope>NUCLEOTIDE SEQUENCE [LARGE SCALE GENOMIC DNA]</scope>
    <source>
        <strain evidence="9 10">CECT 8960</strain>
    </source>
</reference>
<keyword evidence="6 7" id="KW-0472">Membrane</keyword>
<feature type="transmembrane region" description="Helical" evidence="7">
    <location>
        <begin position="664"/>
        <end position="687"/>
    </location>
</feature>
<dbReference type="SUPFAM" id="SSF82866">
    <property type="entry name" value="Multidrug efflux transporter AcrB transmembrane domain"/>
    <property type="match status" value="2"/>
</dbReference>
<comment type="similarity">
    <text evidence="2">Belongs to the resistance-nodulation-cell division (RND) (TC 2.A.6) family. MmpL subfamily.</text>
</comment>
<evidence type="ECO:0000256" key="5">
    <source>
        <dbReference type="ARBA" id="ARBA00022989"/>
    </source>
</evidence>
<keyword evidence="5 7" id="KW-1133">Transmembrane helix</keyword>
<feature type="transmembrane region" description="Helical" evidence="7">
    <location>
        <begin position="173"/>
        <end position="193"/>
    </location>
</feature>
<evidence type="ECO:0000256" key="1">
    <source>
        <dbReference type="ARBA" id="ARBA00004651"/>
    </source>
</evidence>
<dbReference type="InterPro" id="IPR000731">
    <property type="entry name" value="SSD"/>
</dbReference>
<gene>
    <name evidence="9" type="ORF">FHR82_005705</name>
</gene>
<feature type="transmembrane region" description="Helical" evidence="7">
    <location>
        <begin position="557"/>
        <end position="575"/>
    </location>
</feature>
<dbReference type="InterPro" id="IPR050545">
    <property type="entry name" value="Mycobact_MmpL"/>
</dbReference>
<keyword evidence="3" id="KW-1003">Cell membrane</keyword>
<feature type="transmembrane region" description="Helical" evidence="7">
    <location>
        <begin position="530"/>
        <end position="550"/>
    </location>
</feature>
<evidence type="ECO:0000256" key="3">
    <source>
        <dbReference type="ARBA" id="ARBA00022475"/>
    </source>
</evidence>
<feature type="transmembrane region" description="Helical" evidence="7">
    <location>
        <begin position="304"/>
        <end position="328"/>
    </location>
</feature>
<dbReference type="RefSeq" id="WP_184813554.1">
    <property type="nucleotide sequence ID" value="NZ_JACHJQ010000006.1"/>
</dbReference>
<dbReference type="InterPro" id="IPR004869">
    <property type="entry name" value="MMPL_dom"/>
</dbReference>
<organism evidence="9 10">
    <name type="scientific">Actinophytocola algeriensis</name>
    <dbReference type="NCBI Taxonomy" id="1768010"/>
    <lineage>
        <taxon>Bacteria</taxon>
        <taxon>Bacillati</taxon>
        <taxon>Actinomycetota</taxon>
        <taxon>Actinomycetes</taxon>
        <taxon>Pseudonocardiales</taxon>
        <taxon>Pseudonocardiaceae</taxon>
    </lineage>
</organism>
<evidence type="ECO:0000256" key="4">
    <source>
        <dbReference type="ARBA" id="ARBA00022692"/>
    </source>
</evidence>
<feature type="transmembrane region" description="Helical" evidence="7">
    <location>
        <begin position="639"/>
        <end position="658"/>
    </location>
</feature>
<feature type="transmembrane region" description="Helical" evidence="7">
    <location>
        <begin position="226"/>
        <end position="247"/>
    </location>
</feature>
<dbReference type="GO" id="GO:0005886">
    <property type="term" value="C:plasma membrane"/>
    <property type="evidence" value="ECO:0007669"/>
    <property type="project" value="UniProtKB-SubCell"/>
</dbReference>
<sequence>MFTAIGRFAATRARGILVVALLGLIAAGAVGFTVFGKLKPDGFADPAAESSKVTDAINAEFGGQVDVVAMVSARTGTVDDDAVLADATDLADRIADDPAVAEAVSYWGTGAPSLKSEDGRHGMIAVKLEDEDLTAAEEFRDRFVDASTDAYDVSLGGPVMTSVEARTQVGKDLALAEAIAVPIILVLLVFAFGSLVAASLPLLIGAATVFGTFAALSGIASATDVSIYSINLTTALSLGLAVDYALLMVSRFREELSSGRSVEDAVVRTVQTAGRTIVFSALTVAVALAVLTIFPLFFLRSFAYSGIGVVLIAMVTSIVVLPALLKVLGYRVNAGKLSWFKKTPSAVSPFWRRVASVVSARPILCALPVIAVLVLGAAPVLKSEFGTPDDRVLPESTQTRTVGDTLRSEFPDDNSRAIQVVVQDEVSARQVAEYAGRLSTLPDVARVESSAGIFTDGAAQGVPPTAAAMGKPEVQRLAVITEDDARSAGAQELVHNIRDTAGPAGTDPQVGGSAATLVDSKEAISSRLPLAAGLIALSTFILLFLFTGSVLQPIRALVFNVLGLSATIGVLVLIFQEGWLSGFLGFTPMPLDTSMLMLFFCIAFGLSMDYEVFVLSRIKEGHDLGLDRRAAVVDGLSHTGRIVSTAAVLIAVNFFAFGTGGVSFLQMFGIGAGLAIMVDATLIRGVLVPAGMRLLGRAAWWAPKPLRALHNKIGLSEAAPPELPQRADVQVQREKTPALD</sequence>
<comment type="subcellular location">
    <subcellularLocation>
        <location evidence="1">Cell membrane</location>
        <topology evidence="1">Multi-pass membrane protein</topology>
    </subcellularLocation>
</comment>
<evidence type="ECO:0000256" key="6">
    <source>
        <dbReference type="ARBA" id="ARBA00023136"/>
    </source>
</evidence>
<protein>
    <submittedName>
        <fullName evidence="9">RND superfamily putative drug exporter</fullName>
    </submittedName>
</protein>
<evidence type="ECO:0000313" key="10">
    <source>
        <dbReference type="Proteomes" id="UP000520767"/>
    </source>
</evidence>
<dbReference type="PROSITE" id="PS50156">
    <property type="entry name" value="SSD"/>
    <property type="match status" value="1"/>
</dbReference>
<comment type="caution">
    <text evidence="9">The sequence shown here is derived from an EMBL/GenBank/DDBJ whole genome shotgun (WGS) entry which is preliminary data.</text>
</comment>
<feature type="transmembrane region" description="Helical" evidence="7">
    <location>
        <begin position="362"/>
        <end position="381"/>
    </location>
</feature>
<evidence type="ECO:0000259" key="8">
    <source>
        <dbReference type="PROSITE" id="PS50156"/>
    </source>
</evidence>
<dbReference type="Gene3D" id="1.20.1640.10">
    <property type="entry name" value="Multidrug efflux transporter AcrB transmembrane domain"/>
    <property type="match status" value="2"/>
</dbReference>
<dbReference type="Pfam" id="PF03176">
    <property type="entry name" value="MMPL"/>
    <property type="match status" value="2"/>
</dbReference>